<dbReference type="EMBL" id="SRLH01000004">
    <property type="protein sequence ID" value="TGD58258.1"/>
    <property type="molecule type" value="Genomic_DNA"/>
</dbReference>
<dbReference type="AlphaFoldDB" id="A0A4Z0LAX0"/>
<proteinExistence type="predicted"/>
<comment type="caution">
    <text evidence="2">The sequence shown here is derived from an EMBL/GenBank/DDBJ whole genome shotgun (WGS) entry which is preliminary data.</text>
</comment>
<dbReference type="GO" id="GO:0003677">
    <property type="term" value="F:DNA binding"/>
    <property type="evidence" value="ECO:0007669"/>
    <property type="project" value="InterPro"/>
</dbReference>
<dbReference type="OrthoDB" id="679419at2"/>
<reference evidence="2 3" key="1">
    <citation type="submission" date="2019-04" db="EMBL/GenBank/DDBJ databases">
        <title>Flavobacterium sp. strain DS2-A Genome sequencing and assembly.</title>
        <authorList>
            <person name="Kim I."/>
        </authorList>
    </citation>
    <scope>NUCLEOTIDE SEQUENCE [LARGE SCALE GENOMIC DNA]</scope>
    <source>
        <strain evidence="2 3">DS2-A</strain>
    </source>
</reference>
<dbReference type="InterPro" id="IPR010982">
    <property type="entry name" value="Lambda_DNA-bd_dom_sf"/>
</dbReference>
<dbReference type="InterPro" id="IPR001387">
    <property type="entry name" value="Cro/C1-type_HTH"/>
</dbReference>
<evidence type="ECO:0000313" key="2">
    <source>
        <dbReference type="EMBL" id="TGD58258.1"/>
    </source>
</evidence>
<dbReference type="Pfam" id="PF13443">
    <property type="entry name" value="HTH_26"/>
    <property type="match status" value="1"/>
</dbReference>
<dbReference type="SUPFAM" id="SSF47413">
    <property type="entry name" value="lambda repressor-like DNA-binding domains"/>
    <property type="match status" value="1"/>
</dbReference>
<feature type="domain" description="HTH cro/C1-type" evidence="1">
    <location>
        <begin position="22"/>
        <end position="69"/>
    </location>
</feature>
<sequence length="73" mass="8542">MIEANRKIVNYIANEWISQAKSQRSFALDHGIDEKTVRSIKNDENYKISLDTIIKICEARNIRLSEFFRLLGL</sequence>
<dbReference type="Gene3D" id="1.10.260.40">
    <property type="entry name" value="lambda repressor-like DNA-binding domains"/>
    <property type="match status" value="1"/>
</dbReference>
<gene>
    <name evidence="2" type="ORF">E4635_09650</name>
</gene>
<name>A0A4Z0LAX0_9FLAO</name>
<organism evidence="2 3">
    <name type="scientific">Flavobacterium humi</name>
    <dbReference type="NCBI Taxonomy" id="2562683"/>
    <lineage>
        <taxon>Bacteria</taxon>
        <taxon>Pseudomonadati</taxon>
        <taxon>Bacteroidota</taxon>
        <taxon>Flavobacteriia</taxon>
        <taxon>Flavobacteriales</taxon>
        <taxon>Flavobacteriaceae</taxon>
        <taxon>Flavobacterium</taxon>
    </lineage>
</organism>
<evidence type="ECO:0000259" key="1">
    <source>
        <dbReference type="Pfam" id="PF13443"/>
    </source>
</evidence>
<keyword evidence="3" id="KW-1185">Reference proteome</keyword>
<dbReference type="RefSeq" id="WP_135526428.1">
    <property type="nucleotide sequence ID" value="NZ_SRLH01000004.1"/>
</dbReference>
<accession>A0A4Z0LAX0</accession>
<dbReference type="Proteomes" id="UP000297407">
    <property type="component" value="Unassembled WGS sequence"/>
</dbReference>
<protein>
    <submittedName>
        <fullName evidence="2">Transcriptional regulator</fullName>
    </submittedName>
</protein>
<evidence type="ECO:0000313" key="3">
    <source>
        <dbReference type="Proteomes" id="UP000297407"/>
    </source>
</evidence>